<organism evidence="2">
    <name type="scientific">Aliivibrio wodanis</name>
    <dbReference type="NCBI Taxonomy" id="80852"/>
    <lineage>
        <taxon>Bacteria</taxon>
        <taxon>Pseudomonadati</taxon>
        <taxon>Pseudomonadota</taxon>
        <taxon>Gammaproteobacteria</taxon>
        <taxon>Vibrionales</taxon>
        <taxon>Vibrionaceae</taxon>
        <taxon>Aliivibrio</taxon>
    </lineage>
</organism>
<keyword evidence="1" id="KW-1133">Transmembrane helix</keyword>
<name>A0A5Q4Z495_9GAMM</name>
<dbReference type="AlphaFoldDB" id="A0A5Q4Z495"/>
<gene>
    <name evidence="2" type="ORF">AW0309160_01368</name>
</gene>
<keyword evidence="1" id="KW-0472">Membrane</keyword>
<feature type="transmembrane region" description="Helical" evidence="1">
    <location>
        <begin position="133"/>
        <end position="153"/>
    </location>
</feature>
<protein>
    <submittedName>
        <fullName evidence="2">Uncharacterized protein</fullName>
    </submittedName>
</protein>
<evidence type="ECO:0000256" key="1">
    <source>
        <dbReference type="SAM" id="Phobius"/>
    </source>
</evidence>
<feature type="transmembrane region" description="Helical" evidence="1">
    <location>
        <begin position="6"/>
        <end position="24"/>
    </location>
</feature>
<proteinExistence type="predicted"/>
<dbReference type="EMBL" id="LR721750">
    <property type="protein sequence ID" value="VVV03985.1"/>
    <property type="molecule type" value="Genomic_DNA"/>
</dbReference>
<sequence length="281" mass="31302">MAFFDFLVSFTTNAFGILGVFVAVQGLTFRKNELVDEKARKYEAVSESHCSYPNGAIKSEILEAEKNYAALQSSRSLSGMSHFNNQTLVKTSRLPYPPVDKLFVGLVSVILRLSLVPSIFAIALSIFGTSSTHTIAATLLVFSINALLPSYIYKSKDRSASIVSGFGYFGEIDSILCNLHRDDFGHVSAGFEIYVRFLGKKIIFSKSYKARSMEDCVHEYLGLLHFCDAEKLGYYSIDHESNDVSNILIKDIRFGFIRTIIYVAYLVKAPFSLLAKLKSKG</sequence>
<keyword evidence="1" id="KW-0812">Transmembrane</keyword>
<evidence type="ECO:0000313" key="2">
    <source>
        <dbReference type="EMBL" id="VVV03985.1"/>
    </source>
</evidence>
<reference evidence="2" key="1">
    <citation type="submission" date="2019-09" db="EMBL/GenBank/DDBJ databases">
        <authorList>
            <person name="Hjerde E."/>
        </authorList>
    </citation>
    <scope>NUCLEOTIDE SEQUENCE</scope>
    <source>
        <strain evidence="2">06/09/160</strain>
    </source>
</reference>
<accession>A0A5Q4Z495</accession>
<feature type="transmembrane region" description="Helical" evidence="1">
    <location>
        <begin position="102"/>
        <end position="127"/>
    </location>
</feature>